<evidence type="ECO:0000256" key="6">
    <source>
        <dbReference type="ARBA" id="ARBA00023118"/>
    </source>
</evidence>
<feature type="domain" description="Pycsar effector protein" evidence="9">
    <location>
        <begin position="16"/>
        <end position="153"/>
    </location>
</feature>
<keyword evidence="5 8" id="KW-1133">Transmembrane helix</keyword>
<evidence type="ECO:0000256" key="2">
    <source>
        <dbReference type="ARBA" id="ARBA00022475"/>
    </source>
</evidence>
<name>A0ABP5SKZ6_9ACTN</name>
<dbReference type="RefSeq" id="WP_346173794.1">
    <property type="nucleotide sequence ID" value="NZ_BAAASD010000005.1"/>
</dbReference>
<comment type="subcellular location">
    <subcellularLocation>
        <location evidence="1">Cell membrane</location>
    </subcellularLocation>
</comment>
<dbReference type="Pfam" id="PF18967">
    <property type="entry name" value="PycTM"/>
    <property type="match status" value="1"/>
</dbReference>
<keyword evidence="2" id="KW-1003">Cell membrane</keyword>
<keyword evidence="6" id="KW-0051">Antiviral defense</keyword>
<dbReference type="InterPro" id="IPR043760">
    <property type="entry name" value="PycTM_dom"/>
</dbReference>
<sequence>MISPNTTTAAAADAVLAAAHAEVKAEIGRTDSKASLLLAFNGALLAGVWTVATGLRLPPAALAVGAVGVGLLMASVAVLLAAVRPNLGGAHPKGFPLWATLPADQLRAALVSDDLTEHVRRLSLLAVGKFVRLQRAVDLTRAAGAAFIVAALVAVVLAMAGGTR</sequence>
<feature type="transmembrane region" description="Helical" evidence="8">
    <location>
        <begin position="61"/>
        <end position="83"/>
    </location>
</feature>
<keyword evidence="11" id="KW-1185">Reference proteome</keyword>
<protein>
    <submittedName>
        <fullName evidence="10">DUF5706 domain-containing protein</fullName>
    </submittedName>
</protein>
<feature type="transmembrane region" description="Helical" evidence="8">
    <location>
        <begin position="34"/>
        <end position="55"/>
    </location>
</feature>
<evidence type="ECO:0000256" key="1">
    <source>
        <dbReference type="ARBA" id="ARBA00004236"/>
    </source>
</evidence>
<keyword evidence="4" id="KW-0547">Nucleotide-binding</keyword>
<gene>
    <name evidence="10" type="ORF">GCM10010246_16370</name>
</gene>
<proteinExistence type="predicted"/>
<evidence type="ECO:0000256" key="5">
    <source>
        <dbReference type="ARBA" id="ARBA00022989"/>
    </source>
</evidence>
<dbReference type="EMBL" id="BAAASD010000005">
    <property type="protein sequence ID" value="GAA2333490.1"/>
    <property type="molecule type" value="Genomic_DNA"/>
</dbReference>
<keyword evidence="3 8" id="KW-0812">Transmembrane</keyword>
<evidence type="ECO:0000256" key="8">
    <source>
        <dbReference type="SAM" id="Phobius"/>
    </source>
</evidence>
<reference evidence="11" key="1">
    <citation type="journal article" date="2019" name="Int. J. Syst. Evol. Microbiol.">
        <title>The Global Catalogue of Microorganisms (GCM) 10K type strain sequencing project: providing services to taxonomists for standard genome sequencing and annotation.</title>
        <authorList>
            <consortium name="The Broad Institute Genomics Platform"/>
            <consortium name="The Broad Institute Genome Sequencing Center for Infectious Disease"/>
            <person name="Wu L."/>
            <person name="Ma J."/>
        </authorList>
    </citation>
    <scope>NUCLEOTIDE SEQUENCE [LARGE SCALE GENOMIC DNA]</scope>
    <source>
        <strain evidence="11">JCM 4316</strain>
    </source>
</reference>
<evidence type="ECO:0000259" key="9">
    <source>
        <dbReference type="Pfam" id="PF18967"/>
    </source>
</evidence>
<keyword evidence="7 8" id="KW-0472">Membrane</keyword>
<evidence type="ECO:0000256" key="4">
    <source>
        <dbReference type="ARBA" id="ARBA00022741"/>
    </source>
</evidence>
<comment type="caution">
    <text evidence="10">The sequence shown here is derived from an EMBL/GenBank/DDBJ whole genome shotgun (WGS) entry which is preliminary data.</text>
</comment>
<evidence type="ECO:0000256" key="3">
    <source>
        <dbReference type="ARBA" id="ARBA00022692"/>
    </source>
</evidence>
<organism evidence="10 11">
    <name type="scientific">Streptomyces cuspidosporus</name>
    <dbReference type="NCBI Taxonomy" id="66882"/>
    <lineage>
        <taxon>Bacteria</taxon>
        <taxon>Bacillati</taxon>
        <taxon>Actinomycetota</taxon>
        <taxon>Actinomycetes</taxon>
        <taxon>Kitasatosporales</taxon>
        <taxon>Streptomycetaceae</taxon>
        <taxon>Streptomyces</taxon>
    </lineage>
</organism>
<accession>A0ABP5SKZ6</accession>
<evidence type="ECO:0000313" key="11">
    <source>
        <dbReference type="Proteomes" id="UP001500253"/>
    </source>
</evidence>
<feature type="transmembrane region" description="Helical" evidence="8">
    <location>
        <begin position="142"/>
        <end position="161"/>
    </location>
</feature>
<dbReference type="Proteomes" id="UP001500253">
    <property type="component" value="Unassembled WGS sequence"/>
</dbReference>
<evidence type="ECO:0000256" key="7">
    <source>
        <dbReference type="ARBA" id="ARBA00023136"/>
    </source>
</evidence>
<evidence type="ECO:0000313" key="10">
    <source>
        <dbReference type="EMBL" id="GAA2333490.1"/>
    </source>
</evidence>